<dbReference type="Pfam" id="PF01648">
    <property type="entry name" value="ACPS"/>
    <property type="match status" value="1"/>
</dbReference>
<dbReference type="Gene3D" id="3.90.470.20">
    <property type="entry name" value="4'-phosphopantetheinyl transferase domain"/>
    <property type="match status" value="2"/>
</dbReference>
<feature type="domain" description="4'-phosphopantetheinyl transferase" evidence="3">
    <location>
        <begin position="119"/>
        <end position="195"/>
    </location>
</feature>
<dbReference type="InterPro" id="IPR050559">
    <property type="entry name" value="P-Pant_transferase_sf"/>
</dbReference>
<dbReference type="RefSeq" id="WP_016390118.1">
    <property type="nucleotide sequence ID" value="NZ_FQZJ01000001.1"/>
</dbReference>
<dbReference type="InterPro" id="IPR008278">
    <property type="entry name" value="4-PPantetheinyl_Trfase_dom"/>
</dbReference>
<evidence type="ECO:0000313" key="6">
    <source>
        <dbReference type="Proteomes" id="UP000015462"/>
    </source>
</evidence>
<dbReference type="Pfam" id="PF22624">
    <property type="entry name" value="AASDHPPT_N"/>
    <property type="match status" value="1"/>
</dbReference>
<evidence type="ECO:0000259" key="4">
    <source>
        <dbReference type="Pfam" id="PF22624"/>
    </source>
</evidence>
<reference evidence="5 6" key="1">
    <citation type="journal article" date="2013" name="Genome Announc.">
        <title>Genome Sequence of the Pyrene- and Fluoranthene-Degrading Bacterium Cycloclasticus sp. Strain PY97M.</title>
        <authorList>
            <person name="Cui Z."/>
            <person name="Xu G."/>
            <person name="Li Q."/>
            <person name="Gao W."/>
            <person name="Zheng L."/>
        </authorList>
    </citation>
    <scope>NUCLEOTIDE SEQUENCE [LARGE SCALE GENOMIC DNA]</scope>
    <source>
        <strain evidence="5 6">PY97M</strain>
    </source>
</reference>
<dbReference type="Proteomes" id="UP000015462">
    <property type="component" value="Unassembled WGS sequence"/>
</dbReference>
<dbReference type="InterPro" id="IPR037143">
    <property type="entry name" value="4-PPantetheinyl_Trfase_dom_sf"/>
</dbReference>
<evidence type="ECO:0000313" key="5">
    <source>
        <dbReference type="EMBL" id="EPD13800.1"/>
    </source>
</evidence>
<dbReference type="PANTHER" id="PTHR12215:SF10">
    <property type="entry name" value="L-AMINOADIPATE-SEMIALDEHYDE DEHYDROGENASE-PHOSPHOPANTETHEINYL TRANSFERASE"/>
    <property type="match status" value="1"/>
</dbReference>
<feature type="domain" description="4'-phosphopantetheinyl transferase N-terminal" evidence="4">
    <location>
        <begin position="35"/>
        <end position="112"/>
    </location>
</feature>
<proteinExistence type="inferred from homology"/>
<keyword evidence="2 5" id="KW-0808">Transferase</keyword>
<keyword evidence="6" id="KW-1185">Reference proteome</keyword>
<sequence>MVSFTPKNRQQLPYLKQGEVHVWVFDLMVPITSKAHTIVSETEWLKINRLKHQQNRALALSMRVQLKRLLSCYLGISPVELQFDTTEFGKPYLKNQTLSFNVSHSGSQALVAMTLEEDIGVDLEHWRYLDNLEGLVKRNFSSSEQAQWGNISAAQREETFFNIWTCKEAFIKATGRGLGMGVSRCGFSLTPPNRLLECPVEYGSASDWSCVSLKVGEKVSASLMLRSKHCEPIISTFDHENPPQFI</sequence>
<gene>
    <name evidence="5" type="ORF">L196_04666</name>
</gene>
<comment type="similarity">
    <text evidence="1">Belongs to the P-Pant transferase superfamily. Gsp/Sfp/HetI/AcpT family.</text>
</comment>
<evidence type="ECO:0000259" key="3">
    <source>
        <dbReference type="Pfam" id="PF01648"/>
    </source>
</evidence>
<dbReference type="AlphaFoldDB" id="A0AB33Z383"/>
<dbReference type="GO" id="GO:0000287">
    <property type="term" value="F:magnesium ion binding"/>
    <property type="evidence" value="ECO:0007669"/>
    <property type="project" value="InterPro"/>
</dbReference>
<evidence type="ECO:0000256" key="1">
    <source>
        <dbReference type="ARBA" id="ARBA00010990"/>
    </source>
</evidence>
<dbReference type="SUPFAM" id="SSF56214">
    <property type="entry name" value="4'-phosphopantetheinyl transferase"/>
    <property type="match status" value="2"/>
</dbReference>
<accession>A0AB33Z383</accession>
<comment type="caution">
    <text evidence="5">The sequence shown here is derived from an EMBL/GenBank/DDBJ whole genome shotgun (WGS) entry which is preliminary data.</text>
</comment>
<dbReference type="GO" id="GO:0019878">
    <property type="term" value="P:lysine biosynthetic process via aminoadipic acid"/>
    <property type="evidence" value="ECO:0007669"/>
    <property type="project" value="TreeGrafter"/>
</dbReference>
<protein>
    <submittedName>
        <fullName evidence="5">4'-phosphopantetheinyl transferase</fullName>
    </submittedName>
</protein>
<evidence type="ECO:0000256" key="2">
    <source>
        <dbReference type="ARBA" id="ARBA00022679"/>
    </source>
</evidence>
<dbReference type="PANTHER" id="PTHR12215">
    <property type="entry name" value="PHOSPHOPANTETHEINE TRANSFERASE"/>
    <property type="match status" value="1"/>
</dbReference>
<dbReference type="EMBL" id="ASHL01000002">
    <property type="protein sequence ID" value="EPD13800.1"/>
    <property type="molecule type" value="Genomic_DNA"/>
</dbReference>
<organism evidence="5 6">
    <name type="scientific">Cycloclasticus pugetii</name>
    <dbReference type="NCBI Taxonomy" id="34068"/>
    <lineage>
        <taxon>Bacteria</taxon>
        <taxon>Pseudomonadati</taxon>
        <taxon>Pseudomonadota</taxon>
        <taxon>Gammaproteobacteria</taxon>
        <taxon>Thiotrichales</taxon>
        <taxon>Piscirickettsiaceae</taxon>
        <taxon>Cycloclasticus</taxon>
    </lineage>
</organism>
<dbReference type="GO" id="GO:0008897">
    <property type="term" value="F:holo-[acyl-carrier-protein] synthase activity"/>
    <property type="evidence" value="ECO:0007669"/>
    <property type="project" value="InterPro"/>
</dbReference>
<dbReference type="InterPro" id="IPR055066">
    <property type="entry name" value="AASDHPPT_N"/>
</dbReference>
<name>A0AB33Z383_9GAMM</name>
<dbReference type="GO" id="GO:0005829">
    <property type="term" value="C:cytosol"/>
    <property type="evidence" value="ECO:0007669"/>
    <property type="project" value="TreeGrafter"/>
</dbReference>